<dbReference type="Proteomes" id="UP000483432">
    <property type="component" value="Unassembled WGS sequence"/>
</dbReference>
<reference evidence="2 3" key="1">
    <citation type="submission" date="2019-09" db="EMBL/GenBank/DDBJ databases">
        <title>H2 Metabolism Revealed by Metagenomic Analysis in Subglacial Sediment of East Antarctica.</title>
        <authorList>
            <person name="Yang Z."/>
            <person name="Zhang Y."/>
            <person name="Lv Y."/>
            <person name="Yan W."/>
            <person name="Xiao X."/>
            <person name="Sun B."/>
            <person name="Ma H."/>
        </authorList>
    </citation>
    <scope>NUCLEOTIDE SEQUENCE [LARGE SCALE GENOMIC DNA]</scope>
    <source>
        <strain evidence="2">Bin2_2</strain>
    </source>
</reference>
<dbReference type="EMBL" id="JAAFGW010000004">
    <property type="protein sequence ID" value="NDP46892.1"/>
    <property type="molecule type" value="Genomic_DNA"/>
</dbReference>
<protein>
    <submittedName>
        <fullName evidence="2">PEP-CTERM system TPR-repeat protein PrsT</fullName>
    </submittedName>
</protein>
<name>A0A7C9K905_9PROT</name>
<organism evidence="2 3">
    <name type="scientific">Sulfuriferula multivorans</name>
    <dbReference type="NCBI Taxonomy" id="1559896"/>
    <lineage>
        <taxon>Bacteria</taxon>
        <taxon>Pseudomonadati</taxon>
        <taxon>Pseudomonadota</taxon>
        <taxon>Betaproteobacteria</taxon>
        <taxon>Nitrosomonadales</taxon>
        <taxon>Sulfuricellaceae</taxon>
        <taxon>Sulfuriferula</taxon>
    </lineage>
</organism>
<feature type="repeat" description="TPR" evidence="1">
    <location>
        <begin position="132"/>
        <end position="165"/>
    </location>
</feature>
<dbReference type="InterPro" id="IPR014266">
    <property type="entry name" value="PEP-CTERM_TPR_PrsT"/>
</dbReference>
<keyword evidence="1" id="KW-0802">TPR repeat</keyword>
<evidence type="ECO:0000313" key="2">
    <source>
        <dbReference type="EMBL" id="NDP46892.1"/>
    </source>
</evidence>
<dbReference type="SMART" id="SM00028">
    <property type="entry name" value="TPR"/>
    <property type="match status" value="16"/>
</dbReference>
<evidence type="ECO:0000256" key="1">
    <source>
        <dbReference type="PROSITE-ProRule" id="PRU00339"/>
    </source>
</evidence>
<dbReference type="SUPFAM" id="SSF48452">
    <property type="entry name" value="TPR-like"/>
    <property type="match status" value="4"/>
</dbReference>
<feature type="repeat" description="TPR" evidence="1">
    <location>
        <begin position="200"/>
        <end position="233"/>
    </location>
</feature>
<dbReference type="PANTHER" id="PTHR12558:SF13">
    <property type="entry name" value="CELL DIVISION CYCLE PROTEIN 27 HOMOLOG"/>
    <property type="match status" value="1"/>
</dbReference>
<dbReference type="PROSITE" id="PS50005">
    <property type="entry name" value="TPR"/>
    <property type="match status" value="5"/>
</dbReference>
<dbReference type="Gene3D" id="1.25.40.10">
    <property type="entry name" value="Tetratricopeptide repeat domain"/>
    <property type="match status" value="6"/>
</dbReference>
<gene>
    <name evidence="2" type="primary">prsT</name>
    <name evidence="2" type="ORF">GZ085_00610</name>
</gene>
<feature type="repeat" description="TPR" evidence="1">
    <location>
        <begin position="370"/>
        <end position="403"/>
    </location>
</feature>
<dbReference type="InterPro" id="IPR011990">
    <property type="entry name" value="TPR-like_helical_dom_sf"/>
</dbReference>
<dbReference type="AlphaFoldDB" id="A0A7C9K905"/>
<dbReference type="Pfam" id="PF14559">
    <property type="entry name" value="TPR_19"/>
    <property type="match status" value="5"/>
</dbReference>
<feature type="repeat" description="TPR" evidence="1">
    <location>
        <begin position="608"/>
        <end position="641"/>
    </location>
</feature>
<proteinExistence type="predicted"/>
<sequence>MTQHPFFLAFTLAASLTLYGCDRSSNFTEQEHIQRAKDLEGKGQLKESIIELKNALQKNPESPQARLLLGQIYLKTSMGAAAEKELTQAEKLGVNRESIKPLLGEALLLMGEYTRIIDEIEPGDQTSKLNLARILQIRANALLRQGKLKEACVLFQQSLNAHPSNPPAYWGLAQCAVAEHNIPKAKEWLDAALDIKDMQAKTWVHQGDLSLLNNDVQGAQTAYANALKLEPNNLEALAQRISVNLSVNQLEKARKDLDHLLKIAPKTALANYLQALFFFQQEKYPEARSALQEVFKTTEDHAPSLLLAGATSYALGSYQQTETYINRVLSRFPNNPFAMRVLAASQLKQGQADKALKTLTPLLSPDSKDSQALALASEAYLAARDYNAAMSYLQRASDLAPESGDIKMRLASRYLAEGESDKALTNLQQATKLSTKPGEADMALVLVLMQRKDFDAALQAITAMEKKLPNNPVTQNLRAAALLGKRDNAGARKALEQALAIQPNFVPATLSLSRLDIADQKLDAARTRLEAAFEKNKQNTQIMMALADLSAIENKGNEYANWLEKAVKATPKDIKPRAALTRYYLSTKDNAKALSLAREAVNNAPDNPEAQNLLGATHMALGNKTAAITAYTRILLNEPQSPGALIRLSLAQMSDKQYSKARANLHQAIKIQPDLLPAYKTLIDLELEDNKPDAALQIARQLQARQPKSSAGFEYEADINLGQKKYLQAAGAYAQALAKGAGSTVLIKRHRALTLAGDAQAADLQLNTWVKEHPADSVAHSYLAEFLMQAKRNKEAISQYQELIKTNPTNIAALNNLATLYQREKDSRAIDLAERALKLAPNHPGIQDTLGWILVEHGQMQRGLELLHKAVSTAPKEASIRFHYAYGLARAGKKAEAQNQLKQLLASGHAFPEREQAKALLQTLQR</sequence>
<dbReference type="NCBIfam" id="TIGR02917">
    <property type="entry name" value="PEP_TPR_lipo"/>
    <property type="match status" value="1"/>
</dbReference>
<dbReference type="PANTHER" id="PTHR12558">
    <property type="entry name" value="CELL DIVISION CYCLE 16,23,27"/>
    <property type="match status" value="1"/>
</dbReference>
<feature type="repeat" description="TPR" evidence="1">
    <location>
        <begin position="777"/>
        <end position="810"/>
    </location>
</feature>
<dbReference type="Pfam" id="PF13432">
    <property type="entry name" value="TPR_16"/>
    <property type="match status" value="4"/>
</dbReference>
<accession>A0A7C9K905</accession>
<evidence type="ECO:0000313" key="3">
    <source>
        <dbReference type="Proteomes" id="UP000483432"/>
    </source>
</evidence>
<comment type="caution">
    <text evidence="2">The sequence shown here is derived from an EMBL/GenBank/DDBJ whole genome shotgun (WGS) entry which is preliminary data.</text>
</comment>
<dbReference type="InterPro" id="IPR019734">
    <property type="entry name" value="TPR_rpt"/>
</dbReference>